<evidence type="ECO:0000313" key="2">
    <source>
        <dbReference type="Proteomes" id="UP001589832"/>
    </source>
</evidence>
<name>A0ABV6Q9I1_9FLAO</name>
<dbReference type="EMBL" id="JBHLTQ010000005">
    <property type="protein sequence ID" value="MFC0604934.1"/>
    <property type="molecule type" value="Genomic_DNA"/>
</dbReference>
<proteinExistence type="predicted"/>
<reference evidence="1 2" key="1">
    <citation type="submission" date="2024-09" db="EMBL/GenBank/DDBJ databases">
        <authorList>
            <person name="Sun Q."/>
            <person name="Mori K."/>
        </authorList>
    </citation>
    <scope>NUCLEOTIDE SEQUENCE [LARGE SCALE GENOMIC DNA]</scope>
    <source>
        <strain evidence="1 2">NCAIM B.02481</strain>
    </source>
</reference>
<evidence type="ECO:0000313" key="1">
    <source>
        <dbReference type="EMBL" id="MFC0604934.1"/>
    </source>
</evidence>
<dbReference type="SUPFAM" id="SSF52540">
    <property type="entry name" value="P-loop containing nucleoside triphosphate hydrolases"/>
    <property type="match status" value="1"/>
</dbReference>
<dbReference type="Proteomes" id="UP001589832">
    <property type="component" value="Unassembled WGS sequence"/>
</dbReference>
<organism evidence="1 2">
    <name type="scientific">Winogradskyella pulchriflava</name>
    <dbReference type="NCBI Taxonomy" id="1110688"/>
    <lineage>
        <taxon>Bacteria</taxon>
        <taxon>Pseudomonadati</taxon>
        <taxon>Bacteroidota</taxon>
        <taxon>Flavobacteriia</taxon>
        <taxon>Flavobacteriales</taxon>
        <taxon>Flavobacteriaceae</taxon>
        <taxon>Winogradskyella</taxon>
    </lineage>
</organism>
<gene>
    <name evidence="1" type="ORF">ACFFGA_10250</name>
</gene>
<protein>
    <submittedName>
        <fullName evidence="1">Uncharacterized protein</fullName>
    </submittedName>
</protein>
<keyword evidence="2" id="KW-1185">Reference proteome</keyword>
<dbReference type="RefSeq" id="WP_386063420.1">
    <property type="nucleotide sequence ID" value="NZ_JBHLTQ010000005.1"/>
</dbReference>
<dbReference type="Gene3D" id="3.40.50.300">
    <property type="entry name" value="P-loop containing nucleotide triphosphate hydrolases"/>
    <property type="match status" value="1"/>
</dbReference>
<dbReference type="InterPro" id="IPR027417">
    <property type="entry name" value="P-loop_NTPase"/>
</dbReference>
<accession>A0ABV6Q9I1</accession>
<comment type="caution">
    <text evidence="1">The sequence shown here is derived from an EMBL/GenBank/DDBJ whole genome shotgun (WGS) entry which is preliminary data.</text>
</comment>
<sequence>MRLINTEGTDCDLICNRIIDNISKNTISNKINHPFSKAWLWEQFKMEFKSYTGLPFEYTKNYINENLSAIFLYFMSDIAFLNCENLYKEGVAPSFDKGLLLVGKVGFGKTDLMKSFEAVMKGYKPHHFKMVSVDDVVDQYEAIKSPQDKIDFYDYYNRGTILFDDLFSEKIANNYGHVNIMKELIMRRSRKKLKTHFTMNPVEGYEDDPKGNLLVLESFYGARAVDRLFNMCNYINLNGKSKRV</sequence>